<organism evidence="1 2">
    <name type="scientific">Mycena metata</name>
    <dbReference type="NCBI Taxonomy" id="1033252"/>
    <lineage>
        <taxon>Eukaryota</taxon>
        <taxon>Fungi</taxon>
        <taxon>Dikarya</taxon>
        <taxon>Basidiomycota</taxon>
        <taxon>Agaricomycotina</taxon>
        <taxon>Agaricomycetes</taxon>
        <taxon>Agaricomycetidae</taxon>
        <taxon>Agaricales</taxon>
        <taxon>Marasmiineae</taxon>
        <taxon>Mycenaceae</taxon>
        <taxon>Mycena</taxon>
    </lineage>
</organism>
<name>A0AAD7JKE7_9AGAR</name>
<accession>A0AAD7JKE7</accession>
<keyword evidence="2" id="KW-1185">Reference proteome</keyword>
<comment type="caution">
    <text evidence="1">The sequence shown here is derived from an EMBL/GenBank/DDBJ whole genome shotgun (WGS) entry which is preliminary data.</text>
</comment>
<dbReference type="EMBL" id="JARKIB010000025">
    <property type="protein sequence ID" value="KAJ7765783.1"/>
    <property type="molecule type" value="Genomic_DNA"/>
</dbReference>
<dbReference type="AlphaFoldDB" id="A0AAD7JKE7"/>
<reference evidence="1" key="1">
    <citation type="submission" date="2023-03" db="EMBL/GenBank/DDBJ databases">
        <title>Massive genome expansion in bonnet fungi (Mycena s.s.) driven by repeated elements and novel gene families across ecological guilds.</title>
        <authorList>
            <consortium name="Lawrence Berkeley National Laboratory"/>
            <person name="Harder C.B."/>
            <person name="Miyauchi S."/>
            <person name="Viragh M."/>
            <person name="Kuo A."/>
            <person name="Thoen E."/>
            <person name="Andreopoulos B."/>
            <person name="Lu D."/>
            <person name="Skrede I."/>
            <person name="Drula E."/>
            <person name="Henrissat B."/>
            <person name="Morin E."/>
            <person name="Kohler A."/>
            <person name="Barry K."/>
            <person name="LaButti K."/>
            <person name="Morin E."/>
            <person name="Salamov A."/>
            <person name="Lipzen A."/>
            <person name="Mereny Z."/>
            <person name="Hegedus B."/>
            <person name="Baldrian P."/>
            <person name="Stursova M."/>
            <person name="Weitz H."/>
            <person name="Taylor A."/>
            <person name="Grigoriev I.V."/>
            <person name="Nagy L.G."/>
            <person name="Martin F."/>
            <person name="Kauserud H."/>
        </authorList>
    </citation>
    <scope>NUCLEOTIDE SEQUENCE</scope>
    <source>
        <strain evidence="1">CBHHK182m</strain>
    </source>
</reference>
<evidence type="ECO:0000313" key="2">
    <source>
        <dbReference type="Proteomes" id="UP001215598"/>
    </source>
</evidence>
<dbReference type="Proteomes" id="UP001215598">
    <property type="component" value="Unassembled WGS sequence"/>
</dbReference>
<protein>
    <submittedName>
        <fullName evidence="1">Uncharacterized protein</fullName>
    </submittedName>
</protein>
<sequence length="185" mass="20441">MASKEGEVSPRSGGRSVDVKVVLHPCFIRVQGEFTPGPKIAVDTGSVPNLVFSTRYLASCTPGLGRCDGVMTLKNDRRAESEDDTWPRFEEYLDSFAPAKMHLLSPHTAMRYVGRTRAGLWKLLGYRSPAIRPMPKKPGSFEIPITRHEFARPVLSMHARRKERGVGVIFAYDADAMSVLGPVAP</sequence>
<proteinExistence type="predicted"/>
<gene>
    <name evidence="1" type="ORF">B0H16DRAFT_1687371</name>
</gene>
<evidence type="ECO:0000313" key="1">
    <source>
        <dbReference type="EMBL" id="KAJ7765783.1"/>
    </source>
</evidence>